<evidence type="ECO:0000313" key="1">
    <source>
        <dbReference type="EMBL" id="MCH7398660.1"/>
    </source>
</evidence>
<evidence type="ECO:0000313" key="2">
    <source>
        <dbReference type="Proteomes" id="UP001165488"/>
    </source>
</evidence>
<dbReference type="RefSeq" id="WP_241275172.1">
    <property type="nucleotide sequence ID" value="NZ_JAKZGS010000009.1"/>
</dbReference>
<dbReference type="CDD" id="cd07067">
    <property type="entry name" value="HP_PGM_like"/>
    <property type="match status" value="1"/>
</dbReference>
<name>A0ABS9UPX1_9BACT</name>
<dbReference type="EMBL" id="JAKZGS010000009">
    <property type="protein sequence ID" value="MCH7398660.1"/>
    <property type="molecule type" value="Genomic_DNA"/>
</dbReference>
<comment type="caution">
    <text evidence="1">The sequence shown here is derived from an EMBL/GenBank/DDBJ whole genome shotgun (WGS) entry which is preliminary data.</text>
</comment>
<keyword evidence="2" id="KW-1185">Reference proteome</keyword>
<dbReference type="InterPro" id="IPR013078">
    <property type="entry name" value="His_Pase_superF_clade-1"/>
</dbReference>
<protein>
    <submittedName>
        <fullName evidence="1">Histidine phosphatase family protein</fullName>
    </submittedName>
</protein>
<reference evidence="1" key="1">
    <citation type="submission" date="2022-03" db="EMBL/GenBank/DDBJ databases">
        <title>De novo assembled genomes of Belliella spp. (Cyclobacteriaceae) strains.</title>
        <authorList>
            <person name="Szabo A."/>
            <person name="Korponai K."/>
            <person name="Felfoldi T."/>
        </authorList>
    </citation>
    <scope>NUCLEOTIDE SEQUENCE</scope>
    <source>
        <strain evidence="1">DSM 107340</strain>
    </source>
</reference>
<dbReference type="SUPFAM" id="SSF53254">
    <property type="entry name" value="Phosphoglycerate mutase-like"/>
    <property type="match status" value="1"/>
</dbReference>
<proteinExistence type="predicted"/>
<dbReference type="Proteomes" id="UP001165488">
    <property type="component" value="Unassembled WGS sequence"/>
</dbReference>
<dbReference type="Gene3D" id="3.40.50.1240">
    <property type="entry name" value="Phosphoglycerate mutase-like"/>
    <property type="match status" value="1"/>
</dbReference>
<dbReference type="Pfam" id="PF00300">
    <property type="entry name" value="His_Phos_1"/>
    <property type="match status" value="1"/>
</dbReference>
<accession>A0ABS9UPX1</accession>
<gene>
    <name evidence="1" type="ORF">MM236_11695</name>
</gene>
<sequence length="168" mass="19063">MKNNILLILSLIIIGFACTPKQEAKTIYIVRHAEKMLNAEDPQLSVAGTVRSKKLGQILEDKQIKHAFSTSTIRTKATLQHVSNNAGIAVEIYDPQNHDDLVEELRTRKGNAVVVGHSNTIHHLVNYFVMTGDKFEELEDIEYDYIFEVTLESDGSSSVERRLYKEFN</sequence>
<dbReference type="InterPro" id="IPR029033">
    <property type="entry name" value="His_PPase_superfam"/>
</dbReference>
<organism evidence="1 2">
    <name type="scientific">Belliella calami</name>
    <dbReference type="NCBI Taxonomy" id="2923436"/>
    <lineage>
        <taxon>Bacteria</taxon>
        <taxon>Pseudomonadati</taxon>
        <taxon>Bacteroidota</taxon>
        <taxon>Cytophagia</taxon>
        <taxon>Cytophagales</taxon>
        <taxon>Cyclobacteriaceae</taxon>
        <taxon>Belliella</taxon>
    </lineage>
</organism>
<dbReference type="PROSITE" id="PS51257">
    <property type="entry name" value="PROKAR_LIPOPROTEIN"/>
    <property type="match status" value="1"/>
</dbReference>